<sequence>MKRNAIGWTALAMLMFGMGFGASATVPDPQECLDSCNFWFDQCLLEGDPSKTCAKENVACIRTCLLLSSQGS</sequence>
<name>A0A0S2DBG3_LYSEN</name>
<gene>
    <name evidence="1" type="ORF">GLE_0500</name>
</gene>
<reference evidence="1 2" key="1">
    <citation type="submission" date="2015-11" db="EMBL/GenBank/DDBJ databases">
        <title>Genome sequences of Lysobacter enzymogenes strain C3 and Lysobacter antibioticus ATCC 29479.</title>
        <authorList>
            <person name="Kobayashi D.Y."/>
        </authorList>
    </citation>
    <scope>NUCLEOTIDE SEQUENCE [LARGE SCALE GENOMIC DNA]</scope>
    <source>
        <strain evidence="1 2">C3</strain>
    </source>
</reference>
<evidence type="ECO:0000313" key="1">
    <source>
        <dbReference type="EMBL" id="ALN55858.1"/>
    </source>
</evidence>
<protein>
    <submittedName>
        <fullName evidence="1">Uncharacterized protein</fullName>
    </submittedName>
</protein>
<dbReference type="PATRIC" id="fig|69.6.peg.495"/>
<dbReference type="Proteomes" id="UP000061569">
    <property type="component" value="Chromosome"/>
</dbReference>
<proteinExistence type="predicted"/>
<dbReference type="EMBL" id="CP013140">
    <property type="protein sequence ID" value="ALN55858.1"/>
    <property type="molecule type" value="Genomic_DNA"/>
</dbReference>
<organism evidence="1 2">
    <name type="scientific">Lysobacter enzymogenes</name>
    <dbReference type="NCBI Taxonomy" id="69"/>
    <lineage>
        <taxon>Bacteria</taxon>
        <taxon>Pseudomonadati</taxon>
        <taxon>Pseudomonadota</taxon>
        <taxon>Gammaproteobacteria</taxon>
        <taxon>Lysobacterales</taxon>
        <taxon>Lysobacteraceae</taxon>
        <taxon>Lysobacter</taxon>
    </lineage>
</organism>
<accession>A0A0S2DBG3</accession>
<evidence type="ECO:0000313" key="2">
    <source>
        <dbReference type="Proteomes" id="UP000061569"/>
    </source>
</evidence>
<dbReference type="AlphaFoldDB" id="A0A0S2DBG3"/>
<dbReference type="KEGG" id="lez:GLE_0500"/>